<organism evidence="1 2">
    <name type="scientific">Shewanella marisflavi</name>
    <dbReference type="NCBI Taxonomy" id="260364"/>
    <lineage>
        <taxon>Bacteria</taxon>
        <taxon>Pseudomonadati</taxon>
        <taxon>Pseudomonadota</taxon>
        <taxon>Gammaproteobacteria</taxon>
        <taxon>Alteromonadales</taxon>
        <taxon>Shewanellaceae</taxon>
        <taxon>Shewanella</taxon>
    </lineage>
</organism>
<dbReference type="AlphaFoldDB" id="A0AAC9TXU8"/>
<dbReference type="Proteomes" id="UP000198233">
    <property type="component" value="Chromosome"/>
</dbReference>
<evidence type="ECO:0000313" key="1">
    <source>
        <dbReference type="EMBL" id="ASJ96825.1"/>
    </source>
</evidence>
<gene>
    <name evidence="1" type="ORF">CFF01_09665</name>
</gene>
<reference evidence="1 2" key="1">
    <citation type="submission" date="2017-06" db="EMBL/GenBank/DDBJ databases">
        <title>Complete genome sequence of Shewanella marisflavi EP1 associated with anaerobic 2,4-dinitrotoluene reduction and salt tolerance.</title>
        <authorList>
            <person name="Huang J."/>
        </authorList>
    </citation>
    <scope>NUCLEOTIDE SEQUENCE [LARGE SCALE GENOMIC DNA]</scope>
    <source>
        <strain evidence="1 2">EP1</strain>
    </source>
</reference>
<name>A0AAC9TXU8_9GAMM</name>
<proteinExistence type="predicted"/>
<dbReference type="Gene3D" id="3.40.190.10">
    <property type="entry name" value="Periplasmic binding protein-like II"/>
    <property type="match status" value="2"/>
</dbReference>
<dbReference type="SUPFAM" id="SSF53850">
    <property type="entry name" value="Periplasmic binding protein-like II"/>
    <property type="match status" value="1"/>
</dbReference>
<evidence type="ECO:0000313" key="2">
    <source>
        <dbReference type="Proteomes" id="UP000198233"/>
    </source>
</evidence>
<sequence>MSLGPSWLSFNWRHWVVQFFCILPLSLGATTAIPFKVRAFGNQNNSSQTSQPSLITITTQEWAPYHTQRRDDAGKLHTQGYGITALDCVMAKMKQPYKVIFLPWGRAQNSVKKQKYDAFFSASRNEWRDQFAVLSNTFIQQEWNFYFHKHYKIPQTDSRLKTDTIFGARIHSNSAHWLIKQKFQRVKTYPSITELVKLLMARRIDAVMENALLFDEHLRQSGIASDTFVMRRNIRFDLGVYFGKHFLKKYPDFLSQFNRYTNECRFSYP</sequence>
<dbReference type="EMBL" id="CP022272">
    <property type="protein sequence ID" value="ASJ96825.1"/>
    <property type="molecule type" value="Genomic_DNA"/>
</dbReference>
<evidence type="ECO:0008006" key="3">
    <source>
        <dbReference type="Google" id="ProtNLM"/>
    </source>
</evidence>
<dbReference type="RefSeq" id="WP_088904655.1">
    <property type="nucleotide sequence ID" value="NZ_CP022272.1"/>
</dbReference>
<dbReference type="KEGG" id="smav:CFF01_09665"/>
<accession>A0AAC9TXU8</accession>
<protein>
    <recommendedName>
        <fullName evidence="3">Transporter substrate-binding domain-containing protein</fullName>
    </recommendedName>
</protein>